<reference evidence="6 7" key="1">
    <citation type="submission" date="2023-05" db="EMBL/GenBank/DDBJ databases">
        <title>B98-5 Cell Line De Novo Hybrid Assembly: An Optical Mapping Approach.</title>
        <authorList>
            <person name="Kananen K."/>
            <person name="Auerbach J.A."/>
            <person name="Kautto E."/>
            <person name="Blachly J.S."/>
        </authorList>
    </citation>
    <scope>NUCLEOTIDE SEQUENCE [LARGE SCALE GENOMIC DNA]</scope>
    <source>
        <strain evidence="6">B95-8</strain>
        <tissue evidence="6">Cell line</tissue>
    </source>
</reference>
<dbReference type="Pfam" id="PF06875">
    <property type="entry name" value="PRF"/>
    <property type="match status" value="1"/>
</dbReference>
<keyword evidence="3" id="KW-0202">Cytokine</keyword>
<evidence type="ECO:0000256" key="4">
    <source>
        <dbReference type="ARBA" id="ARBA00022525"/>
    </source>
</evidence>
<dbReference type="Gene3D" id="1.20.1250.10">
    <property type="match status" value="1"/>
</dbReference>
<name>A0ABQ9ULH7_SAGOE</name>
<dbReference type="InterPro" id="IPR010681">
    <property type="entry name" value="PRF/CT"/>
</dbReference>
<proteinExistence type="inferred from homology"/>
<sequence>MNWRQGRDHGADLQLPLPAHLCLLTLLSPPLSSAAPVSPAEPISQAYSLALYMQKNTSTLLQTYVSDKGHEQGMRGEEYCLPGPAMGRTSRLQYQGSPFSDPGFSAPELQLSSLPPAMAFFKTWHALDDGERLSLAQGAFLALTQHLQLVGDDQSDLNPGSPILLAQLRTARLRAQGLLGNMAAIMSALGLPIPREEDTLRLVAFGASAFERKCRGYVVTREYGHWTDRAVRDLALLKAKYPA</sequence>
<dbReference type="PANTHER" id="PTHR21353:SF8">
    <property type="entry name" value="CARDIOTROPHIN-2"/>
    <property type="match status" value="1"/>
</dbReference>
<keyword evidence="4" id="KW-0964">Secreted</keyword>
<dbReference type="EMBL" id="JASSZA010000011">
    <property type="protein sequence ID" value="KAK2097904.1"/>
    <property type="molecule type" value="Genomic_DNA"/>
</dbReference>
<accession>A0ABQ9ULH7</accession>
<keyword evidence="5" id="KW-0732">Signal</keyword>
<comment type="similarity">
    <text evidence="2">Belongs to the IL-6 superfamily.</text>
</comment>
<evidence type="ECO:0000256" key="2">
    <source>
        <dbReference type="ARBA" id="ARBA00007432"/>
    </source>
</evidence>
<evidence type="ECO:0000313" key="6">
    <source>
        <dbReference type="EMBL" id="KAK2097904.1"/>
    </source>
</evidence>
<keyword evidence="7" id="KW-1185">Reference proteome</keyword>
<dbReference type="InterPro" id="IPR009079">
    <property type="entry name" value="4_helix_cytokine-like_core"/>
</dbReference>
<evidence type="ECO:0000313" key="7">
    <source>
        <dbReference type="Proteomes" id="UP001266305"/>
    </source>
</evidence>
<dbReference type="PANTHER" id="PTHR21353">
    <property type="match status" value="1"/>
</dbReference>
<protein>
    <submittedName>
        <fullName evidence="6">Cardiotrophin-2</fullName>
    </submittedName>
</protein>
<evidence type="ECO:0000256" key="5">
    <source>
        <dbReference type="SAM" id="SignalP"/>
    </source>
</evidence>
<feature type="signal peptide" evidence="5">
    <location>
        <begin position="1"/>
        <end position="34"/>
    </location>
</feature>
<evidence type="ECO:0000256" key="1">
    <source>
        <dbReference type="ARBA" id="ARBA00004613"/>
    </source>
</evidence>
<dbReference type="SUPFAM" id="SSF47266">
    <property type="entry name" value="4-helical cytokines"/>
    <property type="match status" value="2"/>
</dbReference>
<comment type="subcellular location">
    <subcellularLocation>
        <location evidence="1">Secreted</location>
    </subcellularLocation>
</comment>
<feature type="chain" id="PRO_5046183576" evidence="5">
    <location>
        <begin position="35"/>
        <end position="243"/>
    </location>
</feature>
<organism evidence="6 7">
    <name type="scientific">Saguinus oedipus</name>
    <name type="common">Cotton-top tamarin</name>
    <name type="synonym">Oedipomidas oedipus</name>
    <dbReference type="NCBI Taxonomy" id="9490"/>
    <lineage>
        <taxon>Eukaryota</taxon>
        <taxon>Metazoa</taxon>
        <taxon>Chordata</taxon>
        <taxon>Craniata</taxon>
        <taxon>Vertebrata</taxon>
        <taxon>Euteleostomi</taxon>
        <taxon>Mammalia</taxon>
        <taxon>Eutheria</taxon>
        <taxon>Euarchontoglires</taxon>
        <taxon>Primates</taxon>
        <taxon>Haplorrhini</taxon>
        <taxon>Platyrrhini</taxon>
        <taxon>Cebidae</taxon>
        <taxon>Callitrichinae</taxon>
        <taxon>Saguinus</taxon>
    </lineage>
</organism>
<comment type="caution">
    <text evidence="6">The sequence shown here is derived from an EMBL/GenBank/DDBJ whole genome shotgun (WGS) entry which is preliminary data.</text>
</comment>
<dbReference type="Proteomes" id="UP001266305">
    <property type="component" value="Unassembled WGS sequence"/>
</dbReference>
<evidence type="ECO:0000256" key="3">
    <source>
        <dbReference type="ARBA" id="ARBA00022514"/>
    </source>
</evidence>
<gene>
    <name evidence="6" type="primary">CTF2</name>
    <name evidence="6" type="ORF">P7K49_023355</name>
</gene>